<dbReference type="NCBIfam" id="TIGR01444">
    <property type="entry name" value="fkbM_fam"/>
    <property type="match status" value="1"/>
</dbReference>
<evidence type="ECO:0000259" key="2">
    <source>
        <dbReference type="Pfam" id="PF05050"/>
    </source>
</evidence>
<feature type="non-terminal residue" evidence="3">
    <location>
        <position position="317"/>
    </location>
</feature>
<accession>A0ABW0G485</accession>
<dbReference type="RefSeq" id="WP_376994021.1">
    <property type="nucleotide sequence ID" value="NZ_JBHSLC010000006.1"/>
</dbReference>
<evidence type="ECO:0000313" key="4">
    <source>
        <dbReference type="Proteomes" id="UP001596166"/>
    </source>
</evidence>
<dbReference type="GO" id="GO:0008168">
    <property type="term" value="F:methyltransferase activity"/>
    <property type="evidence" value="ECO:0007669"/>
    <property type="project" value="UniProtKB-KW"/>
</dbReference>
<dbReference type="Proteomes" id="UP001596166">
    <property type="component" value="Unassembled WGS sequence"/>
</dbReference>
<evidence type="ECO:0000313" key="3">
    <source>
        <dbReference type="EMBL" id="MFC5354278.1"/>
    </source>
</evidence>
<reference evidence="4" key="1">
    <citation type="journal article" date="2019" name="Int. J. Syst. Evol. Microbiol.">
        <title>The Global Catalogue of Microorganisms (GCM) 10K type strain sequencing project: providing services to taxonomists for standard genome sequencing and annotation.</title>
        <authorList>
            <consortium name="The Broad Institute Genomics Platform"/>
            <consortium name="The Broad Institute Genome Sequencing Center for Infectious Disease"/>
            <person name="Wu L."/>
            <person name="Ma J."/>
        </authorList>
    </citation>
    <scope>NUCLEOTIDE SEQUENCE [LARGE SCALE GENOMIC DNA]</scope>
    <source>
        <strain evidence="4">CCUG 58760</strain>
    </source>
</reference>
<sequence length="317" mass="35765">MLTYAQNFEDVMLERLFKEVQSGFYVDIGAWDPTAHSVTRHFYDRGWRGVNVEPISQRCRLFDAERSRDINLNKAIGPQPGSMVFFECLEESYLSTLNPEVATAMRERGLTVQEHTVEVVTLADIFEVHCPETVDFLKIDVEGFEGELLKSFDLTRYRPRALVVEATIPSTAPSGFDHLDEIGTWQGWEPDVLAQGYQLVHFDGLNRFYLRSEDVGLARRLALPPCIFDEIEHAPTVEQIKALTDDRAAKEEVIGRLEGELEGVRGDRAAKEEVVGRLEGELEAVREDNAAKQGVIDRLGQELGLVREDNAAKQSVI</sequence>
<keyword evidence="4" id="KW-1185">Reference proteome</keyword>
<protein>
    <submittedName>
        <fullName evidence="3">FkbM family methyltransferase</fullName>
    </submittedName>
</protein>
<dbReference type="SUPFAM" id="SSF53335">
    <property type="entry name" value="S-adenosyl-L-methionine-dependent methyltransferases"/>
    <property type="match status" value="1"/>
</dbReference>
<comment type="caution">
    <text evidence="3">The sequence shown here is derived from an EMBL/GenBank/DDBJ whole genome shotgun (WGS) entry which is preliminary data.</text>
</comment>
<gene>
    <name evidence="3" type="ORF">ACFPMG_04590</name>
</gene>
<evidence type="ECO:0000256" key="1">
    <source>
        <dbReference type="SAM" id="Coils"/>
    </source>
</evidence>
<feature type="domain" description="Methyltransferase FkbM" evidence="2">
    <location>
        <begin position="27"/>
        <end position="169"/>
    </location>
</feature>
<dbReference type="Gene3D" id="3.40.50.150">
    <property type="entry name" value="Vaccinia Virus protein VP39"/>
    <property type="match status" value="1"/>
</dbReference>
<dbReference type="Pfam" id="PF05050">
    <property type="entry name" value="Methyltransf_21"/>
    <property type="match status" value="1"/>
</dbReference>
<feature type="coiled-coil region" evidence="1">
    <location>
        <begin position="240"/>
        <end position="288"/>
    </location>
</feature>
<keyword evidence="1" id="KW-0175">Coiled coil</keyword>
<organism evidence="3 4">
    <name type="scientific">Azospirillum himalayense</name>
    <dbReference type="NCBI Taxonomy" id="654847"/>
    <lineage>
        <taxon>Bacteria</taxon>
        <taxon>Pseudomonadati</taxon>
        <taxon>Pseudomonadota</taxon>
        <taxon>Alphaproteobacteria</taxon>
        <taxon>Rhodospirillales</taxon>
        <taxon>Azospirillaceae</taxon>
        <taxon>Azospirillum</taxon>
    </lineage>
</organism>
<keyword evidence="3" id="KW-0489">Methyltransferase</keyword>
<keyword evidence="3" id="KW-0808">Transferase</keyword>
<proteinExistence type="predicted"/>
<dbReference type="InterPro" id="IPR029063">
    <property type="entry name" value="SAM-dependent_MTases_sf"/>
</dbReference>
<name>A0ABW0G485_9PROT</name>
<dbReference type="GO" id="GO:0032259">
    <property type="term" value="P:methylation"/>
    <property type="evidence" value="ECO:0007669"/>
    <property type="project" value="UniProtKB-KW"/>
</dbReference>
<dbReference type="EMBL" id="JBHSLC010000006">
    <property type="protein sequence ID" value="MFC5354278.1"/>
    <property type="molecule type" value="Genomic_DNA"/>
</dbReference>
<dbReference type="InterPro" id="IPR006342">
    <property type="entry name" value="FkbM_mtfrase"/>
</dbReference>